<sequence>MNHNTSSLGSNPTTPQMQQQDQFTSRRSPLENSTLMNDDDSHIHIPQKYQLEQLQKQHHLQASPTSSSYSSQKLSLHQTKVPTSLNTSTTLSVDHTTLTTTTANLGLNTTRSPMLNNNQQTSTPNSPNSTRNPVPPSSLLNIAPTKFNATNSLLLPSSPLSPLSPGSQFFHKNASNSLDFTSKLKFKLK</sequence>
<feature type="compositionally biased region" description="Polar residues" evidence="1">
    <location>
        <begin position="1"/>
        <end position="36"/>
    </location>
</feature>
<reference evidence="2" key="1">
    <citation type="submission" date="2023-04" db="EMBL/GenBank/DDBJ databases">
        <title>Candida boidinii NBRC 10035.</title>
        <authorList>
            <person name="Ichikawa N."/>
            <person name="Sato H."/>
            <person name="Tonouchi N."/>
        </authorList>
    </citation>
    <scope>NUCLEOTIDE SEQUENCE</scope>
    <source>
        <strain evidence="2">NBRC 10035</strain>
    </source>
</reference>
<gene>
    <name evidence="2" type="ORF">Cboi02_000649500</name>
</gene>
<proteinExistence type="predicted"/>
<dbReference type="AlphaFoldDB" id="A0A9W6WM43"/>
<feature type="compositionally biased region" description="Polar residues" evidence="1">
    <location>
        <begin position="111"/>
        <end position="132"/>
    </location>
</feature>
<dbReference type="EMBL" id="BSXN01004265">
    <property type="protein sequence ID" value="GME80936.1"/>
    <property type="molecule type" value="Genomic_DNA"/>
</dbReference>
<feature type="region of interest" description="Disordered" evidence="1">
    <location>
        <begin position="102"/>
        <end position="142"/>
    </location>
</feature>
<evidence type="ECO:0000313" key="2">
    <source>
        <dbReference type="EMBL" id="GME80936.1"/>
    </source>
</evidence>
<organism evidence="2 3">
    <name type="scientific">Candida boidinii</name>
    <name type="common">Yeast</name>
    <dbReference type="NCBI Taxonomy" id="5477"/>
    <lineage>
        <taxon>Eukaryota</taxon>
        <taxon>Fungi</taxon>
        <taxon>Dikarya</taxon>
        <taxon>Ascomycota</taxon>
        <taxon>Saccharomycotina</taxon>
        <taxon>Pichiomycetes</taxon>
        <taxon>Pichiales</taxon>
        <taxon>Pichiaceae</taxon>
        <taxon>Ogataea</taxon>
        <taxon>Ogataea/Candida clade</taxon>
    </lineage>
</organism>
<feature type="region of interest" description="Disordered" evidence="1">
    <location>
        <begin position="54"/>
        <end position="83"/>
    </location>
</feature>
<keyword evidence="3" id="KW-1185">Reference proteome</keyword>
<dbReference type="Proteomes" id="UP001165120">
    <property type="component" value="Unassembled WGS sequence"/>
</dbReference>
<feature type="compositionally biased region" description="Low complexity" evidence="1">
    <location>
        <begin position="54"/>
        <end position="78"/>
    </location>
</feature>
<protein>
    <submittedName>
        <fullName evidence="2">Unnamed protein product</fullName>
    </submittedName>
</protein>
<comment type="caution">
    <text evidence="2">The sequence shown here is derived from an EMBL/GenBank/DDBJ whole genome shotgun (WGS) entry which is preliminary data.</text>
</comment>
<feature type="region of interest" description="Disordered" evidence="1">
    <location>
        <begin position="1"/>
        <end position="40"/>
    </location>
</feature>
<evidence type="ECO:0000313" key="3">
    <source>
        <dbReference type="Proteomes" id="UP001165120"/>
    </source>
</evidence>
<name>A0A9W6WM43_CANBO</name>
<accession>A0A9W6WM43</accession>
<evidence type="ECO:0000256" key="1">
    <source>
        <dbReference type="SAM" id="MobiDB-lite"/>
    </source>
</evidence>